<evidence type="ECO:0000256" key="1">
    <source>
        <dbReference type="SAM" id="MobiDB-lite"/>
    </source>
</evidence>
<protein>
    <submittedName>
        <fullName evidence="2">Uncharacterized protein</fullName>
    </submittedName>
</protein>
<dbReference type="STRING" id="1457250.GCA_000755225_00121"/>
<dbReference type="EMBL" id="CP031310">
    <property type="protein sequence ID" value="QCC50973.1"/>
    <property type="molecule type" value="Genomic_DNA"/>
</dbReference>
<gene>
    <name evidence="2" type="ORF">DV733_06815</name>
</gene>
<accession>A0A4D6HAF6</accession>
<evidence type="ECO:0000313" key="3">
    <source>
        <dbReference type="Proteomes" id="UP000296706"/>
    </source>
</evidence>
<dbReference type="AlphaFoldDB" id="A0A4D6HAF6"/>
<name>A0A4D6HAF6_9EURY</name>
<dbReference type="RefSeq" id="WP_049995475.1">
    <property type="nucleotide sequence ID" value="NZ_CP031310.1"/>
</dbReference>
<dbReference type="KEGG" id="hsn:DV733_06815"/>
<feature type="compositionally biased region" description="Basic and acidic residues" evidence="1">
    <location>
        <begin position="109"/>
        <end position="120"/>
    </location>
</feature>
<reference evidence="2 3" key="1">
    <citation type="journal article" date="2019" name="Nat. Commun.">
        <title>A new type of DNA phosphorothioation-based antiviral system in archaea.</title>
        <authorList>
            <person name="Xiong L."/>
            <person name="Liu S."/>
            <person name="Chen S."/>
            <person name="Xiao Y."/>
            <person name="Zhu B."/>
            <person name="Gao Y."/>
            <person name="Zhang Y."/>
            <person name="Chen B."/>
            <person name="Luo J."/>
            <person name="Deng Z."/>
            <person name="Chen X."/>
            <person name="Wang L."/>
            <person name="Chen S."/>
        </authorList>
    </citation>
    <scope>NUCLEOTIDE SEQUENCE [LARGE SCALE GENOMIC DNA]</scope>
    <source>
        <strain evidence="2 3">CBA1105</strain>
    </source>
</reference>
<dbReference type="GeneID" id="39847561"/>
<dbReference type="Proteomes" id="UP000296706">
    <property type="component" value="Chromosome"/>
</dbReference>
<evidence type="ECO:0000313" key="2">
    <source>
        <dbReference type="EMBL" id="QCC50973.1"/>
    </source>
</evidence>
<feature type="region of interest" description="Disordered" evidence="1">
    <location>
        <begin position="89"/>
        <end position="120"/>
    </location>
</feature>
<sequence length="120" mass="13753">MPTVAYRCSSCLDHTLTRSFDVSHISIKCPNCGEFARFVHEGVLEQYEAFEESPPEDLDWERLGRMEKFLVCEKIVRQGKTIEDFEVEVHADEESDDEPTSGDQPTPDEQSHDDESTPDE</sequence>
<organism evidence="2 3">
    <name type="scientific">Halapricum salinum</name>
    <dbReference type="NCBI Taxonomy" id="1457250"/>
    <lineage>
        <taxon>Archaea</taxon>
        <taxon>Methanobacteriati</taxon>
        <taxon>Methanobacteriota</taxon>
        <taxon>Stenosarchaea group</taxon>
        <taxon>Halobacteria</taxon>
        <taxon>Halobacteriales</taxon>
        <taxon>Haloarculaceae</taxon>
        <taxon>Halapricum</taxon>
    </lineage>
</organism>
<dbReference type="OrthoDB" id="238199at2157"/>
<keyword evidence="3" id="KW-1185">Reference proteome</keyword>
<proteinExistence type="predicted"/>